<dbReference type="InterPro" id="IPR007698">
    <property type="entry name" value="AlaDH/PNT_NAD(H)-bd"/>
</dbReference>
<evidence type="ECO:0000256" key="1">
    <source>
        <dbReference type="ARBA" id="ARBA00003943"/>
    </source>
</evidence>
<evidence type="ECO:0000256" key="3">
    <source>
        <dbReference type="ARBA" id="ARBA00012943"/>
    </source>
</evidence>
<dbReference type="Pfam" id="PF05222">
    <property type="entry name" value="AlaDh_PNT_N"/>
    <property type="match status" value="1"/>
</dbReference>
<feature type="domain" description="Alanine dehydrogenase/pyridine nucleotide transhydrogenase N-terminal" evidence="10">
    <location>
        <begin position="4"/>
        <end position="141"/>
    </location>
</feature>
<dbReference type="RefSeq" id="WP_145076513.1">
    <property type="nucleotide sequence ID" value="NZ_CP036425.1"/>
</dbReference>
<dbReference type="NCBIfam" id="NF006942">
    <property type="entry name" value="PRK09424.1"/>
    <property type="match status" value="1"/>
</dbReference>
<gene>
    <name evidence="11" type="primary">pntAA</name>
    <name evidence="11" type="ORF">KS4_15100</name>
</gene>
<evidence type="ECO:0000313" key="11">
    <source>
        <dbReference type="EMBL" id="QDU33462.1"/>
    </source>
</evidence>
<evidence type="ECO:0000256" key="8">
    <source>
        <dbReference type="ARBA" id="ARBA00048202"/>
    </source>
</evidence>
<accession>A0A517YTH3</accession>
<name>A0A517YTH3_9BACT</name>
<evidence type="ECO:0000259" key="9">
    <source>
        <dbReference type="SMART" id="SM01002"/>
    </source>
</evidence>
<keyword evidence="7" id="KW-0520">NAD</keyword>
<reference evidence="11 12" key="1">
    <citation type="submission" date="2019-02" db="EMBL/GenBank/DDBJ databases">
        <title>Deep-cultivation of Planctomycetes and their phenomic and genomic characterization uncovers novel biology.</title>
        <authorList>
            <person name="Wiegand S."/>
            <person name="Jogler M."/>
            <person name="Boedeker C."/>
            <person name="Pinto D."/>
            <person name="Vollmers J."/>
            <person name="Rivas-Marin E."/>
            <person name="Kohn T."/>
            <person name="Peeters S.H."/>
            <person name="Heuer A."/>
            <person name="Rast P."/>
            <person name="Oberbeckmann S."/>
            <person name="Bunk B."/>
            <person name="Jeske O."/>
            <person name="Meyerdierks A."/>
            <person name="Storesund J.E."/>
            <person name="Kallscheuer N."/>
            <person name="Luecker S."/>
            <person name="Lage O.M."/>
            <person name="Pohl T."/>
            <person name="Merkel B.J."/>
            <person name="Hornburger P."/>
            <person name="Mueller R.-W."/>
            <person name="Bruemmer F."/>
            <person name="Labrenz M."/>
            <person name="Spormann A.M."/>
            <person name="Op den Camp H."/>
            <person name="Overmann J."/>
            <person name="Amann R."/>
            <person name="Jetten M.S.M."/>
            <person name="Mascher T."/>
            <person name="Medema M.H."/>
            <person name="Devos D.P."/>
            <person name="Kaster A.-K."/>
            <person name="Ovreas L."/>
            <person name="Rohde M."/>
            <person name="Galperin M.Y."/>
            <person name="Jogler C."/>
        </authorList>
    </citation>
    <scope>NUCLEOTIDE SEQUENCE [LARGE SCALE GENOMIC DNA]</scope>
    <source>
        <strain evidence="11 12">KS4</strain>
    </source>
</reference>
<dbReference type="EMBL" id="CP036425">
    <property type="protein sequence ID" value="QDU33462.1"/>
    <property type="molecule type" value="Genomic_DNA"/>
</dbReference>
<comment type="similarity">
    <text evidence="2">Belongs to the AlaDH/PNT family.</text>
</comment>
<comment type="catalytic activity">
    <reaction evidence="8">
        <text>NAD(+) + NADPH + H(+)(in) = NADH + NADP(+) + H(+)(out)</text>
        <dbReference type="Rhea" id="RHEA:47992"/>
        <dbReference type="ChEBI" id="CHEBI:15378"/>
        <dbReference type="ChEBI" id="CHEBI:57540"/>
        <dbReference type="ChEBI" id="CHEBI:57783"/>
        <dbReference type="ChEBI" id="CHEBI:57945"/>
        <dbReference type="ChEBI" id="CHEBI:58349"/>
        <dbReference type="EC" id="7.1.1.1"/>
    </reaction>
</comment>
<dbReference type="PANTHER" id="PTHR10160">
    <property type="entry name" value="NAD(P) TRANSHYDROGENASE"/>
    <property type="match status" value="1"/>
</dbReference>
<dbReference type="GO" id="GO:0008750">
    <property type="term" value="F:proton-translocating NAD(P)+ transhydrogenase activity"/>
    <property type="evidence" value="ECO:0007669"/>
    <property type="project" value="UniProtKB-EC"/>
</dbReference>
<keyword evidence="4" id="KW-0547">Nucleotide-binding</keyword>
<dbReference type="InterPro" id="IPR036291">
    <property type="entry name" value="NAD(P)-bd_dom_sf"/>
</dbReference>
<keyword evidence="5" id="KW-0521">NADP</keyword>
<dbReference type="OrthoDB" id="9804592at2"/>
<dbReference type="PANTHER" id="PTHR10160:SF19">
    <property type="entry name" value="PROTON-TRANSLOCATING NAD(P)(+) TRANSHYDROGENASE"/>
    <property type="match status" value="1"/>
</dbReference>
<dbReference type="GO" id="GO:0006740">
    <property type="term" value="P:NADPH regeneration"/>
    <property type="evidence" value="ECO:0007669"/>
    <property type="project" value="TreeGrafter"/>
</dbReference>
<dbReference type="GO" id="GO:0005886">
    <property type="term" value="C:plasma membrane"/>
    <property type="evidence" value="ECO:0007669"/>
    <property type="project" value="TreeGrafter"/>
</dbReference>
<feature type="domain" description="Alanine dehydrogenase/pyridine nucleotide transhydrogenase NAD(H)-binding" evidence="9">
    <location>
        <begin position="150"/>
        <end position="319"/>
    </location>
</feature>
<evidence type="ECO:0000256" key="6">
    <source>
        <dbReference type="ARBA" id="ARBA00022967"/>
    </source>
</evidence>
<keyword evidence="12" id="KW-1185">Reference proteome</keyword>
<evidence type="ECO:0000259" key="10">
    <source>
        <dbReference type="SMART" id="SM01003"/>
    </source>
</evidence>
<dbReference type="AlphaFoldDB" id="A0A517YTH3"/>
<dbReference type="SMART" id="SM01003">
    <property type="entry name" value="AlaDh_PNT_N"/>
    <property type="match status" value="1"/>
</dbReference>
<dbReference type="Proteomes" id="UP000317369">
    <property type="component" value="Chromosome"/>
</dbReference>
<keyword evidence="11" id="KW-0560">Oxidoreductase</keyword>
<evidence type="ECO:0000256" key="7">
    <source>
        <dbReference type="ARBA" id="ARBA00023027"/>
    </source>
</evidence>
<dbReference type="SUPFAM" id="SSF52283">
    <property type="entry name" value="Formate/glycerate dehydrogenase catalytic domain-like"/>
    <property type="match status" value="1"/>
</dbReference>
<protein>
    <recommendedName>
        <fullName evidence="3">proton-translocating NAD(P)(+) transhydrogenase</fullName>
        <ecNumber evidence="3">7.1.1.1</ecNumber>
    </recommendedName>
</protein>
<dbReference type="CDD" id="cd05304">
    <property type="entry name" value="Rubrum_tdh"/>
    <property type="match status" value="1"/>
</dbReference>
<keyword evidence="6" id="KW-1278">Translocase</keyword>
<comment type="function">
    <text evidence="1">The transhydrogenation between NADH and NADP is coupled to respiration and ATP hydrolysis and functions as a proton pump across the membrane.</text>
</comment>
<sequence length="382" mass="40617">MKVGVPRQREHESRISIIPAVVKKLVKLGCDVIVESGAGQYAHHLDADYQAAGATIIPPGDASEKLWADCDIVITINPPTTDQASKLKNNAILVGMLNPVGEKELLQSLCDRSITSFSMEYLPRTSRAQSMDVLSSQANLAGYKAVLLAANACPKMFPMMITAAGTIAPAKVFIIGAGVAGLQAIATAKRLGATVEAFDVRAATKEQIMSLGARFVELPTAAQDDASTGGYAKEQTDEERQKQAELMAKHVTGADIVITTAAIFGKDPPMLIDQNVVSDMKNGSVLVDLAASTEHNRGNCEITKPGESFNTDNGVTIIGYENLAGLLSSNASQVYANNMYAFCELFIKEGNINLNMEDDLIAGTMITHNGNITNQRVADATA</sequence>
<dbReference type="PROSITE" id="PS00837">
    <property type="entry name" value="ALADH_PNT_2"/>
    <property type="match status" value="1"/>
</dbReference>
<dbReference type="SMART" id="SM01002">
    <property type="entry name" value="AlaDh_PNT_C"/>
    <property type="match status" value="1"/>
</dbReference>
<dbReference type="GO" id="GO:0050661">
    <property type="term" value="F:NADP binding"/>
    <property type="evidence" value="ECO:0007669"/>
    <property type="project" value="TreeGrafter"/>
</dbReference>
<dbReference type="KEGG" id="pcor:KS4_15100"/>
<proteinExistence type="inferred from homology"/>
<evidence type="ECO:0000313" key="12">
    <source>
        <dbReference type="Proteomes" id="UP000317369"/>
    </source>
</evidence>
<dbReference type="Pfam" id="PF01262">
    <property type="entry name" value="AlaDh_PNT_C"/>
    <property type="match status" value="1"/>
</dbReference>
<evidence type="ECO:0000256" key="5">
    <source>
        <dbReference type="ARBA" id="ARBA00022857"/>
    </source>
</evidence>
<evidence type="ECO:0000256" key="4">
    <source>
        <dbReference type="ARBA" id="ARBA00022741"/>
    </source>
</evidence>
<dbReference type="Gene3D" id="3.40.50.720">
    <property type="entry name" value="NAD(P)-binding Rossmann-like Domain"/>
    <property type="match status" value="2"/>
</dbReference>
<dbReference type="EC" id="7.1.1.1" evidence="3"/>
<organism evidence="11 12">
    <name type="scientific">Poriferisphaera corsica</name>
    <dbReference type="NCBI Taxonomy" id="2528020"/>
    <lineage>
        <taxon>Bacteria</taxon>
        <taxon>Pseudomonadati</taxon>
        <taxon>Planctomycetota</taxon>
        <taxon>Phycisphaerae</taxon>
        <taxon>Phycisphaerales</taxon>
        <taxon>Phycisphaeraceae</taxon>
        <taxon>Poriferisphaera</taxon>
    </lineage>
</organism>
<dbReference type="GO" id="GO:0016491">
    <property type="term" value="F:oxidoreductase activity"/>
    <property type="evidence" value="ECO:0007669"/>
    <property type="project" value="UniProtKB-KW"/>
</dbReference>
<dbReference type="InterPro" id="IPR007886">
    <property type="entry name" value="AlaDH/PNT_N"/>
</dbReference>
<evidence type="ECO:0000256" key="2">
    <source>
        <dbReference type="ARBA" id="ARBA00005689"/>
    </source>
</evidence>
<dbReference type="InterPro" id="IPR008143">
    <property type="entry name" value="Ala_DH/PNT_CS2"/>
</dbReference>
<dbReference type="SUPFAM" id="SSF51735">
    <property type="entry name" value="NAD(P)-binding Rossmann-fold domains"/>
    <property type="match status" value="1"/>
</dbReference>